<dbReference type="Proteomes" id="UP000824469">
    <property type="component" value="Unassembled WGS sequence"/>
</dbReference>
<accession>A0AA38CKH6</accession>
<protein>
    <submittedName>
        <fullName evidence="2">Uncharacterized protein</fullName>
    </submittedName>
</protein>
<comment type="caution">
    <text evidence="2">The sequence shown here is derived from an EMBL/GenBank/DDBJ whole genome shotgun (WGS) entry which is preliminary data.</text>
</comment>
<gene>
    <name evidence="2" type="ORF">KI387_013743</name>
</gene>
<reference evidence="2 3" key="1">
    <citation type="journal article" date="2021" name="Nat. Plants">
        <title>The Taxus genome provides insights into paclitaxel biosynthesis.</title>
        <authorList>
            <person name="Xiong X."/>
            <person name="Gou J."/>
            <person name="Liao Q."/>
            <person name="Li Y."/>
            <person name="Zhou Q."/>
            <person name="Bi G."/>
            <person name="Li C."/>
            <person name="Du R."/>
            <person name="Wang X."/>
            <person name="Sun T."/>
            <person name="Guo L."/>
            <person name="Liang H."/>
            <person name="Lu P."/>
            <person name="Wu Y."/>
            <person name="Zhang Z."/>
            <person name="Ro D.K."/>
            <person name="Shang Y."/>
            <person name="Huang S."/>
            <person name="Yan J."/>
        </authorList>
    </citation>
    <scope>NUCLEOTIDE SEQUENCE [LARGE SCALE GENOMIC DNA]</scope>
    <source>
        <strain evidence="2">Ta-2019</strain>
    </source>
</reference>
<dbReference type="AlphaFoldDB" id="A0AA38CKH6"/>
<organism evidence="2 3">
    <name type="scientific">Taxus chinensis</name>
    <name type="common">Chinese yew</name>
    <name type="synonym">Taxus wallichiana var. chinensis</name>
    <dbReference type="NCBI Taxonomy" id="29808"/>
    <lineage>
        <taxon>Eukaryota</taxon>
        <taxon>Viridiplantae</taxon>
        <taxon>Streptophyta</taxon>
        <taxon>Embryophyta</taxon>
        <taxon>Tracheophyta</taxon>
        <taxon>Spermatophyta</taxon>
        <taxon>Pinopsida</taxon>
        <taxon>Pinidae</taxon>
        <taxon>Conifers II</taxon>
        <taxon>Cupressales</taxon>
        <taxon>Taxaceae</taxon>
        <taxon>Taxus</taxon>
    </lineage>
</organism>
<dbReference type="EMBL" id="JAHRHJ020000009">
    <property type="protein sequence ID" value="KAH9302160.1"/>
    <property type="molecule type" value="Genomic_DNA"/>
</dbReference>
<feature type="non-terminal residue" evidence="2">
    <location>
        <position position="78"/>
    </location>
</feature>
<sequence>CGGRRHGVEPHGEDAGRRNNVEGGVGQRREWGWSCVDRGSSVGGSGGCARGGCTVGDSAQVWRSGRGRVERILGGGTT</sequence>
<feature type="compositionally biased region" description="Basic and acidic residues" evidence="1">
    <location>
        <begin position="1"/>
        <end position="20"/>
    </location>
</feature>
<evidence type="ECO:0000313" key="3">
    <source>
        <dbReference type="Proteomes" id="UP000824469"/>
    </source>
</evidence>
<feature type="region of interest" description="Disordered" evidence="1">
    <location>
        <begin position="1"/>
        <end position="25"/>
    </location>
</feature>
<evidence type="ECO:0000256" key="1">
    <source>
        <dbReference type="SAM" id="MobiDB-lite"/>
    </source>
</evidence>
<feature type="non-terminal residue" evidence="2">
    <location>
        <position position="1"/>
    </location>
</feature>
<proteinExistence type="predicted"/>
<keyword evidence="3" id="KW-1185">Reference proteome</keyword>
<name>A0AA38CKH6_TAXCH</name>
<evidence type="ECO:0000313" key="2">
    <source>
        <dbReference type="EMBL" id="KAH9302160.1"/>
    </source>
</evidence>